<dbReference type="PANTHER" id="PTHR31017">
    <property type="entry name" value="LATE SECRETORY PATHWAY PROTEIN AVL9-RELATED"/>
    <property type="match status" value="1"/>
</dbReference>
<comment type="caution">
    <text evidence="4">The sequence shown here is derived from an EMBL/GenBank/DDBJ whole genome shotgun (WGS) entry which is preliminary data.</text>
</comment>
<dbReference type="InterPro" id="IPR037516">
    <property type="entry name" value="Tripartite_DENN"/>
</dbReference>
<feature type="compositionally biased region" description="Polar residues" evidence="2">
    <location>
        <begin position="458"/>
        <end position="467"/>
    </location>
</feature>
<feature type="compositionally biased region" description="Basic and acidic residues" evidence="2">
    <location>
        <begin position="388"/>
        <end position="401"/>
    </location>
</feature>
<accession>A0AAD9JEG9</accession>
<dbReference type="PANTHER" id="PTHR31017:SF1">
    <property type="entry name" value="LATE SECRETORY PATHWAY PROTEIN AVL9 HOMOLOG"/>
    <property type="match status" value="1"/>
</dbReference>
<dbReference type="EMBL" id="JAODUP010000372">
    <property type="protein sequence ID" value="KAK2151217.1"/>
    <property type="molecule type" value="Genomic_DNA"/>
</dbReference>
<comment type="similarity">
    <text evidence="1">Belongs to the AVL9 family.</text>
</comment>
<sequence>MSKTSPGPVLHVVVVGFHHKRGCQVEFAYPPLMEGNLPDSHEIPPQWKYLPSLALPDGAHNYTKDTVYFHLPSLFDAHSTVFGISCYRQIDSGELINRQADVTRNTVQKCVCVLSELPLYGLLQAKLELITHAYFKERDFSQVSLLEDMYASLNNSLTPESLHSQQIFLGLSGRDVVQKFKHKIVIMFKLMLLERRVLFFSSPVESICSTMLTILSLFPGMLEYGLKESASYTPERLLSPTLKVMKMNSVDEEDFLEVHYTTAQQVPLTKERTLITAMGDLPEIKEPETSENDMFNIKKITHASPIQTQHHVITTQPTRIRYRSEPAVEISTSVKSLQRSFSLPEEERTVTEVEAEQQLEDLLEAEDCFNWDEDKLLLEIDDSLASDSDSKSSRSPRRDLDGDNAAQEEYDVGVLDDNKDGVVSRDSSDNSISSSSSARLSITAFKDKFSSPLRSKAKSSPQHSPTTDLKENMMPPATSALVTDEFGFPLSIFTKGNICHPYLCLQYYDLLSDVNIRGLLIGATNQLFKQKRHLVDVIIEVEDTKLTINDPELRKQLTLTTADLRFADYIVKSVCEAKGNTFLEETEWEGGEEWLRGQFRLYLLGLMGTARDDDEKLIEDFNPNFVTAWKTTHNYRVWTAGRYRAVEHLVPGHPFHGQLSMSDMKLRLSHSMQSTEGGKKFNAAVHQTGKAVISTGRAVGGALNTAKSAVSKTVTSWFTGFGSTSADERKSDVQEVSQS</sequence>
<evidence type="ECO:0000313" key="4">
    <source>
        <dbReference type="EMBL" id="KAK2151217.1"/>
    </source>
</evidence>
<evidence type="ECO:0000313" key="5">
    <source>
        <dbReference type="Proteomes" id="UP001208570"/>
    </source>
</evidence>
<feature type="region of interest" description="Disordered" evidence="2">
    <location>
        <begin position="385"/>
        <end position="434"/>
    </location>
</feature>
<dbReference type="GO" id="GO:0005737">
    <property type="term" value="C:cytoplasm"/>
    <property type="evidence" value="ECO:0007669"/>
    <property type="project" value="TreeGrafter"/>
</dbReference>
<dbReference type="Proteomes" id="UP001208570">
    <property type="component" value="Unassembled WGS sequence"/>
</dbReference>
<dbReference type="InterPro" id="IPR051731">
    <property type="entry name" value="DENND11/AVL9_GEFs"/>
</dbReference>
<dbReference type="PROSITE" id="PS50211">
    <property type="entry name" value="DENN"/>
    <property type="match status" value="1"/>
</dbReference>
<name>A0AAD9JEG9_9ANNE</name>
<keyword evidence="5" id="KW-1185">Reference proteome</keyword>
<reference evidence="4" key="1">
    <citation type="journal article" date="2023" name="Mol. Biol. Evol.">
        <title>Third-Generation Sequencing Reveals the Adaptive Role of the Epigenome in Three Deep-Sea Polychaetes.</title>
        <authorList>
            <person name="Perez M."/>
            <person name="Aroh O."/>
            <person name="Sun Y."/>
            <person name="Lan Y."/>
            <person name="Juniper S.K."/>
            <person name="Young C.R."/>
            <person name="Angers B."/>
            <person name="Qian P.Y."/>
        </authorList>
    </citation>
    <scope>NUCLEOTIDE SEQUENCE</scope>
    <source>
        <strain evidence="4">P08H-3</strain>
    </source>
</reference>
<feature type="compositionally biased region" description="Basic and acidic residues" evidence="2">
    <location>
        <begin position="416"/>
        <end position="428"/>
    </location>
</feature>
<feature type="region of interest" description="Disordered" evidence="2">
    <location>
        <begin position="452"/>
        <end position="473"/>
    </location>
</feature>
<gene>
    <name evidence="4" type="ORF">LSH36_372g04086</name>
</gene>
<protein>
    <recommendedName>
        <fullName evidence="3">UDENN domain-containing protein</fullName>
    </recommendedName>
</protein>
<feature type="domain" description="UDENN" evidence="3">
    <location>
        <begin position="10"/>
        <end position="428"/>
    </location>
</feature>
<evidence type="ECO:0000256" key="2">
    <source>
        <dbReference type="SAM" id="MobiDB-lite"/>
    </source>
</evidence>
<evidence type="ECO:0000259" key="3">
    <source>
        <dbReference type="PROSITE" id="PS50211"/>
    </source>
</evidence>
<dbReference type="AlphaFoldDB" id="A0AAD9JEG9"/>
<proteinExistence type="inferred from homology"/>
<dbReference type="Pfam" id="PF09794">
    <property type="entry name" value="Avl9"/>
    <property type="match status" value="2"/>
</dbReference>
<dbReference type="InterPro" id="IPR018307">
    <property type="entry name" value="ABL9/DENND6_dom"/>
</dbReference>
<evidence type="ECO:0000256" key="1">
    <source>
        <dbReference type="ARBA" id="ARBA00038178"/>
    </source>
</evidence>
<organism evidence="4 5">
    <name type="scientific">Paralvinella palmiformis</name>
    <dbReference type="NCBI Taxonomy" id="53620"/>
    <lineage>
        <taxon>Eukaryota</taxon>
        <taxon>Metazoa</taxon>
        <taxon>Spiralia</taxon>
        <taxon>Lophotrochozoa</taxon>
        <taxon>Annelida</taxon>
        <taxon>Polychaeta</taxon>
        <taxon>Sedentaria</taxon>
        <taxon>Canalipalpata</taxon>
        <taxon>Terebellida</taxon>
        <taxon>Terebelliformia</taxon>
        <taxon>Alvinellidae</taxon>
        <taxon>Paralvinella</taxon>
    </lineage>
</organism>